<dbReference type="EMBL" id="BRZA01000002">
    <property type="protein sequence ID" value="GLC88239.1"/>
    <property type="molecule type" value="Genomic_DNA"/>
</dbReference>
<dbReference type="Proteomes" id="UP001065593">
    <property type="component" value="Unassembled WGS sequence"/>
</dbReference>
<comment type="caution">
    <text evidence="1">The sequence shown here is derived from an EMBL/GenBank/DDBJ whole genome shotgun (WGS) entry which is preliminary data.</text>
</comment>
<dbReference type="RefSeq" id="WP_264988003.1">
    <property type="nucleotide sequence ID" value="NZ_BRZA01000002.1"/>
</dbReference>
<evidence type="ECO:0000313" key="1">
    <source>
        <dbReference type="EMBL" id="GLC88239.1"/>
    </source>
</evidence>
<protein>
    <submittedName>
        <fullName evidence="1">Uncharacterized protein</fullName>
    </submittedName>
</protein>
<evidence type="ECO:0000313" key="2">
    <source>
        <dbReference type="Proteomes" id="UP001065593"/>
    </source>
</evidence>
<keyword evidence="2" id="KW-1185">Reference proteome</keyword>
<accession>A0ABQ5NIQ1</accession>
<reference evidence="1" key="1">
    <citation type="submission" date="2022-08" db="EMBL/GenBank/DDBJ databases">
        <title>Draft genome sequence of Lysinibacillus sp. strain KH24.</title>
        <authorList>
            <person name="Kanbe H."/>
            <person name="Itoh H."/>
        </authorList>
    </citation>
    <scope>NUCLEOTIDE SEQUENCE</scope>
    <source>
        <strain evidence="1">KH24</strain>
    </source>
</reference>
<organism evidence="1 2">
    <name type="scientific">Lysinibacillus piscis</name>
    <dbReference type="NCBI Taxonomy" id="2518931"/>
    <lineage>
        <taxon>Bacteria</taxon>
        <taxon>Bacillati</taxon>
        <taxon>Bacillota</taxon>
        <taxon>Bacilli</taxon>
        <taxon>Bacillales</taxon>
        <taxon>Bacillaceae</taxon>
        <taxon>Lysinibacillus</taxon>
    </lineage>
</organism>
<proteinExistence type="predicted"/>
<sequence length="72" mass="8485">MAAFADRCDEQYHIDQMILHAQLYGKYGYKENEIGFYQHIEVLRQRWGLATYDEAIDFAEHIVMLKQGDKAS</sequence>
<name>A0ABQ5NIQ1_9BACI</name>
<gene>
    <name evidence="1" type="ORF">LYSBPC_13660</name>
</gene>